<dbReference type="InterPro" id="IPR004364">
    <property type="entry name" value="Aa-tRNA-synt_II"/>
</dbReference>
<evidence type="ECO:0000256" key="3">
    <source>
        <dbReference type="ARBA" id="ARBA00022840"/>
    </source>
</evidence>
<dbReference type="Pfam" id="PF01336">
    <property type="entry name" value="tRNA_anti-codon"/>
    <property type="match status" value="1"/>
</dbReference>
<evidence type="ECO:0000256" key="2">
    <source>
        <dbReference type="ARBA" id="ARBA00022741"/>
    </source>
</evidence>
<accession>A0A4T0FYH0</accession>
<name>A0A4T0FYH0_9BASI</name>
<dbReference type="InterPro" id="IPR002312">
    <property type="entry name" value="Asp/Asn-tRNA-synth_IIb"/>
</dbReference>
<dbReference type="OrthoDB" id="439710at2759"/>
<dbReference type="InterPro" id="IPR012340">
    <property type="entry name" value="NA-bd_OB-fold"/>
</dbReference>
<proteinExistence type="inferred from homology"/>
<evidence type="ECO:0000313" key="8">
    <source>
        <dbReference type="Proteomes" id="UP000310189"/>
    </source>
</evidence>
<dbReference type="InterPro" id="IPR047089">
    <property type="entry name" value="Asp-tRNA-ligase_1_N"/>
</dbReference>
<comment type="caution">
    <text evidence="7">The sequence shown here is derived from an EMBL/GenBank/DDBJ whole genome shotgun (WGS) entry which is preliminary data.</text>
</comment>
<protein>
    <recommendedName>
        <fullName evidence="6">Aminoacyl-transfer RNA synthetases class-II family profile domain-containing protein</fullName>
    </recommendedName>
</protein>
<dbReference type="GO" id="GO:0005739">
    <property type="term" value="C:mitochondrion"/>
    <property type="evidence" value="ECO:0007669"/>
    <property type="project" value="TreeGrafter"/>
</dbReference>
<dbReference type="SUPFAM" id="SSF55681">
    <property type="entry name" value="Class II aaRS and biotin synthetases"/>
    <property type="match status" value="1"/>
</dbReference>
<dbReference type="PANTHER" id="PTHR22594:SF5">
    <property type="entry name" value="ASPARTATE--TRNA LIGASE, MITOCHONDRIAL"/>
    <property type="match status" value="1"/>
</dbReference>
<dbReference type="EMBL" id="SPNW01000002">
    <property type="protein sequence ID" value="TIA93355.1"/>
    <property type="molecule type" value="Genomic_DNA"/>
</dbReference>
<organism evidence="7 8">
    <name type="scientific">Wallemia hederae</name>
    <dbReference type="NCBI Taxonomy" id="1540922"/>
    <lineage>
        <taxon>Eukaryota</taxon>
        <taxon>Fungi</taxon>
        <taxon>Dikarya</taxon>
        <taxon>Basidiomycota</taxon>
        <taxon>Wallemiomycotina</taxon>
        <taxon>Wallemiomycetes</taxon>
        <taxon>Wallemiales</taxon>
        <taxon>Wallemiaceae</taxon>
        <taxon>Wallemia</taxon>
    </lineage>
</organism>
<dbReference type="CDD" id="cd04317">
    <property type="entry name" value="EcAspRS_like_N"/>
    <property type="match status" value="1"/>
</dbReference>
<dbReference type="InterPro" id="IPR004365">
    <property type="entry name" value="NA-bd_OB_tRNA"/>
</dbReference>
<dbReference type="GO" id="GO:0006422">
    <property type="term" value="P:aspartyl-tRNA aminoacylation"/>
    <property type="evidence" value="ECO:0007669"/>
    <property type="project" value="TreeGrafter"/>
</dbReference>
<keyword evidence="4" id="KW-0648">Protein biosynthesis</keyword>
<keyword evidence="8" id="KW-1185">Reference proteome</keyword>
<dbReference type="GO" id="GO:0004815">
    <property type="term" value="F:aspartate-tRNA ligase activity"/>
    <property type="evidence" value="ECO:0007669"/>
    <property type="project" value="TreeGrafter"/>
</dbReference>
<evidence type="ECO:0000256" key="4">
    <source>
        <dbReference type="ARBA" id="ARBA00022917"/>
    </source>
</evidence>
<dbReference type="PANTHER" id="PTHR22594">
    <property type="entry name" value="ASPARTYL/LYSYL-TRNA SYNTHETASE"/>
    <property type="match status" value="1"/>
</dbReference>
<dbReference type="PROSITE" id="PS50862">
    <property type="entry name" value="AA_TRNA_LIGASE_II"/>
    <property type="match status" value="1"/>
</dbReference>
<dbReference type="SUPFAM" id="SSF50249">
    <property type="entry name" value="Nucleic acid-binding proteins"/>
    <property type="match status" value="1"/>
</dbReference>
<keyword evidence="2" id="KW-0547">Nucleotide-binding</keyword>
<keyword evidence="3" id="KW-0067">ATP-binding</keyword>
<dbReference type="HAMAP" id="MF_00044">
    <property type="entry name" value="Asp_tRNA_synth_type1"/>
    <property type="match status" value="1"/>
</dbReference>
<dbReference type="Gene3D" id="3.30.930.10">
    <property type="entry name" value="Bira Bifunctional Protein, Domain 2"/>
    <property type="match status" value="2"/>
</dbReference>
<evidence type="ECO:0000256" key="5">
    <source>
        <dbReference type="ARBA" id="ARBA00023146"/>
    </source>
</evidence>
<keyword evidence="1" id="KW-0436">Ligase</keyword>
<reference evidence="7 8" key="1">
    <citation type="submission" date="2019-03" db="EMBL/GenBank/DDBJ databases">
        <title>Sequencing 23 genomes of Wallemia ichthyophaga.</title>
        <authorList>
            <person name="Gostincar C."/>
        </authorList>
    </citation>
    <scope>NUCLEOTIDE SEQUENCE [LARGE SCALE GENOMIC DNA]</scope>
    <source>
        <strain evidence="7 8">EXF-5753</strain>
    </source>
</reference>
<feature type="domain" description="Aminoacyl-transfer RNA synthetases class-II family profile" evidence="6">
    <location>
        <begin position="146"/>
        <end position="542"/>
    </location>
</feature>
<sequence length="574" mass="64548">MSTFTNLFKRSNLCGDLRLSHVNNTVNLSGHIVNTRRLNKNLSFIDLRDHTGMIQLVVKNHLLSDMNLSTNSVVQLSGLVKERKSVNNDLSTGQVEVFVETLDLLNRAESLPFNPLSSTTTNDDLKLKHRYLDLRSTALTQNIHKRSKITHSIRQHLHDLQFTEIETPVLLNSSSEGAREFLVPTRHSNTPTFYALSQSPQQPKQLLIASGCTDAYFQIARCFRDEDGRKDRQPEFTQLDIEMAYVNGAPSETALSQQWNMGGEQVRELLETLIRKLWRQYMDVELPQPFPVMTYTHAMNVYGSDKPDLRFGLEIEEVSRDEAAQTQVRALVCKKGDTDKLSKDFLQAHPPSQVTPDIQQALSVNEQDLVWVEHLPLHPDGGGTVLGQVRLALAEALQIPHTTPFAFAWVIEFPLFTMADSDKDHLSKGRYASTHHPFTAPYAEDVSLLTEQPSRVRGQHYDLVVNGVELGGGSVRIHDAALQEKVFREVLKLDDGEVDRFHHLLVALRSGAPPHAGIALGMDRLMAIMCHTQSIRDTIAFPKSLNGIDRLFNSPSTTNEEVLKEYSLAALKRA</sequence>
<dbReference type="InterPro" id="IPR006195">
    <property type="entry name" value="aa-tRNA-synth_II"/>
</dbReference>
<dbReference type="GO" id="GO:0003676">
    <property type="term" value="F:nucleic acid binding"/>
    <property type="evidence" value="ECO:0007669"/>
    <property type="project" value="InterPro"/>
</dbReference>
<dbReference type="InterPro" id="IPR045864">
    <property type="entry name" value="aa-tRNA-synth_II/BPL/LPL"/>
</dbReference>
<dbReference type="GO" id="GO:0005524">
    <property type="term" value="F:ATP binding"/>
    <property type="evidence" value="ECO:0007669"/>
    <property type="project" value="UniProtKB-KW"/>
</dbReference>
<evidence type="ECO:0000259" key="6">
    <source>
        <dbReference type="PROSITE" id="PS50862"/>
    </source>
</evidence>
<gene>
    <name evidence="7" type="ORF">E3P99_00130</name>
</gene>
<dbReference type="PRINTS" id="PR01042">
    <property type="entry name" value="TRNASYNTHASP"/>
</dbReference>
<dbReference type="AlphaFoldDB" id="A0A4T0FYH0"/>
<dbReference type="Pfam" id="PF00152">
    <property type="entry name" value="tRNA-synt_2"/>
    <property type="match status" value="1"/>
</dbReference>
<evidence type="ECO:0000256" key="1">
    <source>
        <dbReference type="ARBA" id="ARBA00022598"/>
    </source>
</evidence>
<dbReference type="Gene3D" id="2.40.50.140">
    <property type="entry name" value="Nucleic acid-binding proteins"/>
    <property type="match status" value="1"/>
</dbReference>
<dbReference type="InterPro" id="IPR004524">
    <property type="entry name" value="Asp-tRNA-ligase_1"/>
</dbReference>
<keyword evidence="5" id="KW-0030">Aminoacyl-tRNA synthetase</keyword>
<evidence type="ECO:0000313" key="7">
    <source>
        <dbReference type="EMBL" id="TIA93355.1"/>
    </source>
</evidence>
<dbReference type="Proteomes" id="UP000310189">
    <property type="component" value="Unassembled WGS sequence"/>
</dbReference>